<keyword evidence="4" id="KW-0274">FAD</keyword>
<dbReference type="PANTHER" id="PTHR43706:SF47">
    <property type="entry name" value="EXTERNAL NADH-UBIQUINONE OXIDOREDUCTASE 1, MITOCHONDRIAL-RELATED"/>
    <property type="match status" value="1"/>
</dbReference>
<comment type="catalytic activity">
    <reaction evidence="7">
        <text>a quinone + NADH + H(+) = a quinol + NAD(+)</text>
        <dbReference type="Rhea" id="RHEA:46160"/>
        <dbReference type="ChEBI" id="CHEBI:15378"/>
        <dbReference type="ChEBI" id="CHEBI:24646"/>
        <dbReference type="ChEBI" id="CHEBI:57540"/>
        <dbReference type="ChEBI" id="CHEBI:57945"/>
        <dbReference type="ChEBI" id="CHEBI:132124"/>
        <dbReference type="EC" id="1.6.5.9"/>
    </reaction>
</comment>
<evidence type="ECO:0000256" key="3">
    <source>
        <dbReference type="ARBA" id="ARBA00022630"/>
    </source>
</evidence>
<feature type="domain" description="FAD/NAD(P)-binding" evidence="9">
    <location>
        <begin position="16"/>
        <end position="327"/>
    </location>
</feature>
<dbReference type="InterPro" id="IPR036188">
    <property type="entry name" value="FAD/NAD-bd_sf"/>
</dbReference>
<accession>A0ABY4C4A2</accession>
<dbReference type="PRINTS" id="PR00368">
    <property type="entry name" value="FADPNR"/>
</dbReference>
<reference evidence="10 11" key="1">
    <citation type="submission" date="2022-03" db="EMBL/GenBank/DDBJ databases">
        <title>Mucilaginibacter sp. isolated from the gut of Protaetia brevitarsis seulensis larvae.</title>
        <authorList>
            <person name="Won M."/>
            <person name="Kim S.-J."/>
            <person name="Kwon S.-W."/>
        </authorList>
    </citation>
    <scope>NUCLEOTIDE SEQUENCE [LARGE SCALE GENOMIC DNA]</scope>
    <source>
        <strain evidence="10 11">CFWR-12</strain>
    </source>
</reference>
<dbReference type="PANTHER" id="PTHR43706">
    <property type="entry name" value="NADH DEHYDROGENASE"/>
    <property type="match status" value="1"/>
</dbReference>
<dbReference type="InterPro" id="IPR023753">
    <property type="entry name" value="FAD/NAD-binding_dom"/>
</dbReference>
<protein>
    <recommendedName>
        <fullName evidence="2">NADH:ubiquinone reductase (non-electrogenic)</fullName>
        <ecNumber evidence="2">1.6.5.9</ecNumber>
    </recommendedName>
</protein>
<dbReference type="Proteomes" id="UP000832097">
    <property type="component" value="Chromosome"/>
</dbReference>
<evidence type="ECO:0000256" key="1">
    <source>
        <dbReference type="ARBA" id="ARBA00005272"/>
    </source>
</evidence>
<dbReference type="Gene3D" id="3.50.50.100">
    <property type="match status" value="1"/>
</dbReference>
<keyword evidence="5" id="KW-0560">Oxidoreductase</keyword>
<evidence type="ECO:0000256" key="4">
    <source>
        <dbReference type="ARBA" id="ARBA00022827"/>
    </source>
</evidence>
<proteinExistence type="inferred from homology"/>
<evidence type="ECO:0000313" key="11">
    <source>
        <dbReference type="Proteomes" id="UP000832097"/>
    </source>
</evidence>
<name>A0ABY4C4A2_9MICO</name>
<keyword evidence="6" id="KW-0520">NAD</keyword>
<gene>
    <name evidence="10" type="ORF">MTO99_14840</name>
</gene>
<comment type="similarity">
    <text evidence="1">Belongs to the NADH dehydrogenase family.</text>
</comment>
<evidence type="ECO:0000256" key="5">
    <source>
        <dbReference type="ARBA" id="ARBA00023002"/>
    </source>
</evidence>
<sequence length="506" mass="55459">MYVTDAPPSSSSNLPRVVIVGGGFAGVNAAQALADAPVRVTLIDRRVYNTFQPLLYQVATGGLNPGDVTHFLRSLRMRQRNLEVVHEHLMEIDPDAKTVRLLDGQTLDYDFLVLANGVTTTYFGTPGAKEHAFAVYSRSQAIRIRDTLFTRLEKATQTPDRTDGLRVVVVGGGPTGVEMAGALAELRDQGLRPAYPELDGDAFRITIVQRSPELLKPFVPSLRTYAAKQLTHRNVELCFGAGVSEVHADSVTLTDGRSIPSDMTIWATGVAPHEEVRYWSLPLDEYDRIKVGADLQVEGLPGVFAAGDIAIAPQDLPQLAQPAIQGGRHVGRQIRHLLDGRPTEPFEYYDKGQLAIIGRRSAVGELPGIANLPGLHAIRFLQKVPGFRRTIALTAYPAWWVWLFVHIQSLLGARNRLTTMVGLWARYGFHYRKPVPIVGDVPAIRPSKAQRLRFTPEQQRAADEAMESDRADEVITIATPARSNRDEELQSRADASGDASAVGGSD</sequence>
<evidence type="ECO:0000256" key="2">
    <source>
        <dbReference type="ARBA" id="ARBA00012637"/>
    </source>
</evidence>
<feature type="compositionally biased region" description="Basic and acidic residues" evidence="8">
    <location>
        <begin position="460"/>
        <end position="473"/>
    </location>
</feature>
<feature type="compositionally biased region" description="Low complexity" evidence="8">
    <location>
        <begin position="493"/>
        <end position="506"/>
    </location>
</feature>
<evidence type="ECO:0000256" key="7">
    <source>
        <dbReference type="ARBA" id="ARBA00047599"/>
    </source>
</evidence>
<feature type="region of interest" description="Disordered" evidence="8">
    <location>
        <begin position="455"/>
        <end position="506"/>
    </location>
</feature>
<dbReference type="EC" id="1.6.5.9" evidence="2"/>
<dbReference type="SUPFAM" id="SSF51905">
    <property type="entry name" value="FAD/NAD(P)-binding domain"/>
    <property type="match status" value="1"/>
</dbReference>
<dbReference type="PRINTS" id="PR00411">
    <property type="entry name" value="PNDRDTASEI"/>
</dbReference>
<organism evidence="10 11">
    <name type="scientific">Agromyces larvae</name>
    <dbReference type="NCBI Taxonomy" id="2929802"/>
    <lineage>
        <taxon>Bacteria</taxon>
        <taxon>Bacillati</taxon>
        <taxon>Actinomycetota</taxon>
        <taxon>Actinomycetes</taxon>
        <taxon>Micrococcales</taxon>
        <taxon>Microbacteriaceae</taxon>
        <taxon>Agromyces</taxon>
    </lineage>
</organism>
<evidence type="ECO:0000313" key="10">
    <source>
        <dbReference type="EMBL" id="UOE46159.1"/>
    </source>
</evidence>
<keyword evidence="3" id="KW-0285">Flavoprotein</keyword>
<evidence type="ECO:0000256" key="6">
    <source>
        <dbReference type="ARBA" id="ARBA00023027"/>
    </source>
</evidence>
<evidence type="ECO:0000256" key="8">
    <source>
        <dbReference type="SAM" id="MobiDB-lite"/>
    </source>
</evidence>
<dbReference type="InterPro" id="IPR045024">
    <property type="entry name" value="NDH-2"/>
</dbReference>
<keyword evidence="11" id="KW-1185">Reference proteome</keyword>
<dbReference type="Pfam" id="PF07992">
    <property type="entry name" value="Pyr_redox_2"/>
    <property type="match status" value="1"/>
</dbReference>
<dbReference type="EMBL" id="CP094528">
    <property type="protein sequence ID" value="UOE46159.1"/>
    <property type="molecule type" value="Genomic_DNA"/>
</dbReference>
<evidence type="ECO:0000259" key="9">
    <source>
        <dbReference type="Pfam" id="PF07992"/>
    </source>
</evidence>